<dbReference type="GO" id="GO:0016491">
    <property type="term" value="F:oxidoreductase activity"/>
    <property type="evidence" value="ECO:0007669"/>
    <property type="project" value="InterPro"/>
</dbReference>
<dbReference type="SMART" id="SM01092">
    <property type="entry name" value="CO_deh_flav_C"/>
    <property type="match status" value="1"/>
</dbReference>
<dbReference type="AlphaFoldDB" id="A0A0F9DUN7"/>
<comment type="caution">
    <text evidence="2">The sequence shown here is derived from an EMBL/GenBank/DDBJ whole genome shotgun (WGS) entry which is preliminary data.</text>
</comment>
<protein>
    <recommendedName>
        <fullName evidence="1">FAD-binding PCMH-type domain-containing protein</fullName>
    </recommendedName>
</protein>
<dbReference type="Pfam" id="PF00941">
    <property type="entry name" value="FAD_binding_5"/>
    <property type="match status" value="1"/>
</dbReference>
<dbReference type="Gene3D" id="3.30.43.10">
    <property type="entry name" value="Uridine Diphospho-n-acetylenolpyruvylglucosamine Reductase, domain 2"/>
    <property type="match status" value="1"/>
</dbReference>
<dbReference type="EMBL" id="LAZR01030154">
    <property type="protein sequence ID" value="KKL57476.1"/>
    <property type="molecule type" value="Genomic_DNA"/>
</dbReference>
<evidence type="ECO:0000313" key="2">
    <source>
        <dbReference type="EMBL" id="KKL57476.1"/>
    </source>
</evidence>
<dbReference type="PANTHER" id="PTHR42659">
    <property type="entry name" value="XANTHINE DEHYDROGENASE SUBUNIT C-RELATED"/>
    <property type="match status" value="1"/>
</dbReference>
<dbReference type="InterPro" id="IPR016166">
    <property type="entry name" value="FAD-bd_PCMH"/>
</dbReference>
<dbReference type="Gene3D" id="3.30.465.10">
    <property type="match status" value="1"/>
</dbReference>
<dbReference type="GO" id="GO:0071949">
    <property type="term" value="F:FAD binding"/>
    <property type="evidence" value="ECO:0007669"/>
    <property type="project" value="InterPro"/>
</dbReference>
<dbReference type="InterPro" id="IPR016167">
    <property type="entry name" value="FAD-bd_PCMH_sub1"/>
</dbReference>
<feature type="non-terminal residue" evidence="2">
    <location>
        <position position="1"/>
    </location>
</feature>
<feature type="domain" description="FAD-binding PCMH-type" evidence="1">
    <location>
        <begin position="1"/>
        <end position="154"/>
    </location>
</feature>
<dbReference type="InterPro" id="IPR036683">
    <property type="entry name" value="CO_DH_flav_C_dom_sf"/>
</dbReference>
<sequence length="269" mass="28624">YDGQAKILAGGTDLLVGMKVKGQSPRYIIDIKGIPELNNINNDSGQGLTMGALATIRAVENSPLVKENYPLLSSAAGLVGSVQVRNKATIGGNLCNAAPSAETAPSLICLDARVKIESLTGERVISLEEFFKGPGLTALDKEILTEIQLPPRKKKGIYIKHSPRRAMDIAVVGVAVAVTDDNEEGKWDDVKIALGAVAPTPIRARNAEEILTGEKPEFELIEKAAALAQKAASPIFDVRASAGYRKKIVGILVRRALIHLSGLSKEGDR</sequence>
<dbReference type="SUPFAM" id="SSF56176">
    <property type="entry name" value="FAD-binding/transporter-associated domain-like"/>
    <property type="match status" value="1"/>
</dbReference>
<accession>A0A0F9DUN7</accession>
<dbReference type="InterPro" id="IPR051312">
    <property type="entry name" value="Diverse_Substr_Oxidored"/>
</dbReference>
<reference evidence="2" key="1">
    <citation type="journal article" date="2015" name="Nature">
        <title>Complex archaea that bridge the gap between prokaryotes and eukaryotes.</title>
        <authorList>
            <person name="Spang A."/>
            <person name="Saw J.H."/>
            <person name="Jorgensen S.L."/>
            <person name="Zaremba-Niedzwiedzka K."/>
            <person name="Martijn J."/>
            <person name="Lind A.E."/>
            <person name="van Eijk R."/>
            <person name="Schleper C."/>
            <person name="Guy L."/>
            <person name="Ettema T.J."/>
        </authorList>
    </citation>
    <scope>NUCLEOTIDE SEQUENCE</scope>
</reference>
<organism evidence="2">
    <name type="scientific">marine sediment metagenome</name>
    <dbReference type="NCBI Taxonomy" id="412755"/>
    <lineage>
        <taxon>unclassified sequences</taxon>
        <taxon>metagenomes</taxon>
        <taxon>ecological metagenomes</taxon>
    </lineage>
</organism>
<dbReference type="PROSITE" id="PS51387">
    <property type="entry name" value="FAD_PCMH"/>
    <property type="match status" value="1"/>
</dbReference>
<evidence type="ECO:0000259" key="1">
    <source>
        <dbReference type="PROSITE" id="PS51387"/>
    </source>
</evidence>
<gene>
    <name evidence="2" type="ORF">LCGC14_2235060</name>
</gene>
<dbReference type="InterPro" id="IPR005107">
    <property type="entry name" value="CO_DH_flav_C"/>
</dbReference>
<name>A0A0F9DUN7_9ZZZZ</name>
<proteinExistence type="predicted"/>
<dbReference type="InterPro" id="IPR002346">
    <property type="entry name" value="Mopterin_DH_FAD-bd"/>
</dbReference>
<dbReference type="InterPro" id="IPR036318">
    <property type="entry name" value="FAD-bd_PCMH-like_sf"/>
</dbReference>
<dbReference type="SUPFAM" id="SSF55447">
    <property type="entry name" value="CO dehydrogenase flavoprotein C-terminal domain-like"/>
    <property type="match status" value="1"/>
</dbReference>
<dbReference type="Gene3D" id="3.30.390.50">
    <property type="entry name" value="CO dehydrogenase flavoprotein, C-terminal domain"/>
    <property type="match status" value="1"/>
</dbReference>
<dbReference type="Pfam" id="PF03450">
    <property type="entry name" value="CO_deh_flav_C"/>
    <property type="match status" value="1"/>
</dbReference>
<dbReference type="PANTHER" id="PTHR42659:SF9">
    <property type="entry name" value="XANTHINE DEHYDROGENASE FAD-BINDING SUBUNIT XDHB-RELATED"/>
    <property type="match status" value="1"/>
</dbReference>
<dbReference type="InterPro" id="IPR016169">
    <property type="entry name" value="FAD-bd_PCMH_sub2"/>
</dbReference>